<evidence type="ECO:0000256" key="1">
    <source>
        <dbReference type="SAM" id="MobiDB-lite"/>
    </source>
</evidence>
<name>A0ABV6IEQ0_9BURK</name>
<accession>A0ABV6IEQ0</accession>
<dbReference type="RefSeq" id="WP_390211143.1">
    <property type="nucleotide sequence ID" value="NZ_JBHLXJ010000007.1"/>
</dbReference>
<evidence type="ECO:0008006" key="4">
    <source>
        <dbReference type="Google" id="ProtNLM"/>
    </source>
</evidence>
<organism evidence="2 3">
    <name type="scientific">Undibacterium danionis</name>
    <dbReference type="NCBI Taxonomy" id="1812100"/>
    <lineage>
        <taxon>Bacteria</taxon>
        <taxon>Pseudomonadati</taxon>
        <taxon>Pseudomonadota</taxon>
        <taxon>Betaproteobacteria</taxon>
        <taxon>Burkholderiales</taxon>
        <taxon>Oxalobacteraceae</taxon>
        <taxon>Undibacterium</taxon>
    </lineage>
</organism>
<feature type="compositionally biased region" description="Low complexity" evidence="1">
    <location>
        <begin position="1"/>
        <end position="21"/>
    </location>
</feature>
<evidence type="ECO:0000313" key="3">
    <source>
        <dbReference type="Proteomes" id="UP001589844"/>
    </source>
</evidence>
<sequence>MTSTFTNNSTSFANTAAATTARTEQKEIEKNQATKESESNTPSVKTEKTGSTCCGFCDSKAS</sequence>
<protein>
    <recommendedName>
        <fullName evidence="4">CCGSCS motif protein</fullName>
    </recommendedName>
</protein>
<feature type="compositionally biased region" description="Polar residues" evidence="1">
    <location>
        <begin position="39"/>
        <end position="51"/>
    </location>
</feature>
<dbReference type="Proteomes" id="UP001589844">
    <property type="component" value="Unassembled WGS sequence"/>
</dbReference>
<gene>
    <name evidence="2" type="ORF">ACFFJH_06735</name>
</gene>
<reference evidence="2 3" key="1">
    <citation type="submission" date="2024-09" db="EMBL/GenBank/DDBJ databases">
        <authorList>
            <person name="Sun Q."/>
            <person name="Mori K."/>
        </authorList>
    </citation>
    <scope>NUCLEOTIDE SEQUENCE [LARGE SCALE GENOMIC DNA]</scope>
    <source>
        <strain evidence="2 3">CCM 8677</strain>
    </source>
</reference>
<feature type="region of interest" description="Disordered" evidence="1">
    <location>
        <begin position="1"/>
        <end position="51"/>
    </location>
</feature>
<comment type="caution">
    <text evidence="2">The sequence shown here is derived from an EMBL/GenBank/DDBJ whole genome shotgun (WGS) entry which is preliminary data.</text>
</comment>
<keyword evidence="3" id="KW-1185">Reference proteome</keyword>
<feature type="compositionally biased region" description="Basic and acidic residues" evidence="1">
    <location>
        <begin position="23"/>
        <end position="38"/>
    </location>
</feature>
<evidence type="ECO:0000313" key="2">
    <source>
        <dbReference type="EMBL" id="MFC0349496.1"/>
    </source>
</evidence>
<proteinExistence type="predicted"/>
<dbReference type="EMBL" id="JBHLXJ010000007">
    <property type="protein sequence ID" value="MFC0349496.1"/>
    <property type="molecule type" value="Genomic_DNA"/>
</dbReference>